<evidence type="ECO:0000313" key="1">
    <source>
        <dbReference type="EMBL" id="CDW25773.1"/>
    </source>
</evidence>
<name>A0A0K2TI98_LEPSM</name>
<organism evidence="1">
    <name type="scientific">Lepeophtheirus salmonis</name>
    <name type="common">Salmon louse</name>
    <name type="synonym">Caligus salmonis</name>
    <dbReference type="NCBI Taxonomy" id="72036"/>
    <lineage>
        <taxon>Eukaryota</taxon>
        <taxon>Metazoa</taxon>
        <taxon>Ecdysozoa</taxon>
        <taxon>Arthropoda</taxon>
        <taxon>Crustacea</taxon>
        <taxon>Multicrustacea</taxon>
        <taxon>Hexanauplia</taxon>
        <taxon>Copepoda</taxon>
        <taxon>Siphonostomatoida</taxon>
        <taxon>Caligidae</taxon>
        <taxon>Lepeophtheirus</taxon>
    </lineage>
</organism>
<dbReference type="AlphaFoldDB" id="A0A0K2TI98"/>
<proteinExistence type="predicted"/>
<sequence length="130" mass="15170">MRMHNSAYHSVPLTSCKIRLSPRSTTRIKSHRSPNYSLSYGDHSGTSRLKLVFCTLSPKQCYNYYYHFNSYNCISSSLDYLQSNPAPRMNTKSLIFQLITLMLDVRPHNRYHNNYTPFGPYQTYNESLGL</sequence>
<dbReference type="EMBL" id="HACA01008412">
    <property type="protein sequence ID" value="CDW25773.1"/>
    <property type="molecule type" value="Transcribed_RNA"/>
</dbReference>
<accession>A0A0K2TI98</accession>
<reference evidence="1" key="1">
    <citation type="submission" date="2014-05" db="EMBL/GenBank/DDBJ databases">
        <authorList>
            <person name="Chronopoulou M."/>
        </authorList>
    </citation>
    <scope>NUCLEOTIDE SEQUENCE</scope>
    <source>
        <tissue evidence="1">Whole organism</tissue>
    </source>
</reference>
<protein>
    <submittedName>
        <fullName evidence="1">Uncharacterized protein</fullName>
    </submittedName>
</protein>